<feature type="compositionally biased region" description="Polar residues" evidence="2">
    <location>
        <begin position="115"/>
        <end position="124"/>
    </location>
</feature>
<feature type="coiled-coil region" evidence="1">
    <location>
        <begin position="219"/>
        <end position="267"/>
    </location>
</feature>
<dbReference type="Proteomes" id="UP000078561">
    <property type="component" value="Unassembled WGS sequence"/>
</dbReference>
<feature type="region of interest" description="Disordered" evidence="2">
    <location>
        <begin position="111"/>
        <end position="144"/>
    </location>
</feature>
<evidence type="ECO:0000256" key="2">
    <source>
        <dbReference type="SAM" id="MobiDB-lite"/>
    </source>
</evidence>
<evidence type="ECO:0000313" key="4">
    <source>
        <dbReference type="Proteomes" id="UP000078561"/>
    </source>
</evidence>
<dbReference type="SUPFAM" id="SSF58100">
    <property type="entry name" value="Bacterial hemolysins"/>
    <property type="match status" value="1"/>
</dbReference>
<sequence length="351" mass="40322">MGDANDVMQQYSGRAAYNSSTNDFYNHYVDFDPSRRHTLGNHGLATTSALITRQNTYRPSQDRSNISKTLTSHAFNVVFDLASGVKSKYVKSPTSTPDLQNDMYVYHKASDESRQGTQNMSIPPNSRPPPSTAHTQTPTQPPVIKNTASNRFAQQNARFLTYHRHQQSKRITSDEKPSRASIKEYLEQFEAPPSWSRIPPRQVVNVKPTSVAITMDDVMNKLKEEVERYTYLLDDAERTMKDYETDIDDTLNQLQSLENKIKDMNLKTAHYTALQSNISTHLDTINKDNNRVKSARRKQRKLDDMIERWKGKRDPMHQFSFILTAHERMEKLDNRITPLSTLVSSPILLLV</sequence>
<evidence type="ECO:0000256" key="1">
    <source>
        <dbReference type="SAM" id="Coils"/>
    </source>
</evidence>
<reference evidence="3" key="1">
    <citation type="submission" date="2016-04" db="EMBL/GenBank/DDBJ databases">
        <authorList>
            <person name="Evans L.H."/>
            <person name="Alamgir A."/>
            <person name="Owens N."/>
            <person name="Weber N.D."/>
            <person name="Virtaneva K."/>
            <person name="Barbian K."/>
            <person name="Babar A."/>
            <person name="Rosenke K."/>
        </authorList>
    </citation>
    <scope>NUCLEOTIDE SEQUENCE [LARGE SCALE GENOMIC DNA]</scope>
    <source>
        <strain evidence="3">CBS 101.48</strain>
    </source>
</reference>
<keyword evidence="1" id="KW-0175">Coiled coil</keyword>
<gene>
    <name evidence="3" type="primary">ABSGL_12565.1 scaffold 12955</name>
</gene>
<proteinExistence type="predicted"/>
<keyword evidence="4" id="KW-1185">Reference proteome</keyword>
<organism evidence="3">
    <name type="scientific">Absidia glauca</name>
    <name type="common">Pin mould</name>
    <dbReference type="NCBI Taxonomy" id="4829"/>
    <lineage>
        <taxon>Eukaryota</taxon>
        <taxon>Fungi</taxon>
        <taxon>Fungi incertae sedis</taxon>
        <taxon>Mucoromycota</taxon>
        <taxon>Mucoromycotina</taxon>
        <taxon>Mucoromycetes</taxon>
        <taxon>Mucorales</taxon>
        <taxon>Cunninghamellaceae</taxon>
        <taxon>Absidia</taxon>
    </lineage>
</organism>
<evidence type="ECO:0000313" key="3">
    <source>
        <dbReference type="EMBL" id="SAM06901.1"/>
    </source>
</evidence>
<name>A0A168RH23_ABSGL</name>
<dbReference type="AlphaFoldDB" id="A0A168RH23"/>
<dbReference type="OrthoDB" id="2274227at2759"/>
<dbReference type="InParanoid" id="A0A168RH23"/>
<accession>A0A168RH23</accession>
<dbReference type="EMBL" id="LT554635">
    <property type="protein sequence ID" value="SAM06901.1"/>
    <property type="molecule type" value="Genomic_DNA"/>
</dbReference>
<protein>
    <submittedName>
        <fullName evidence="3">Uncharacterized protein</fullName>
    </submittedName>
</protein>